<dbReference type="EMBL" id="JACOPE010000001">
    <property type="protein sequence ID" value="MBC5683407.1"/>
    <property type="molecule type" value="Genomic_DNA"/>
</dbReference>
<feature type="transmembrane region" description="Helical" evidence="1">
    <location>
        <begin position="425"/>
        <end position="444"/>
    </location>
</feature>
<keyword evidence="1" id="KW-0472">Membrane</keyword>
<gene>
    <name evidence="2" type="ORF">H8S40_07470</name>
</gene>
<dbReference type="Pfam" id="PF06541">
    <property type="entry name" value="ABC_trans_CmpB"/>
    <property type="match status" value="1"/>
</dbReference>
<accession>A0ABR7G7I8</accession>
<sequence length="613" mass="70778">MLKRKEMKKRAKQVVKKHYWLLLILCLGMALFGTEFSSTLNFVRTERTEMDSKTKEIKNAIQYNSRLALDDILNDALDGHIDEAYRLANNLKLEEITQNSTVQKGIVLGRSRGILADLVNNITSGYFLVVLLSAIESLGLSKNIIIALFIILSAIVLFLVWMFIKNVLQTILRRMVLECRLYDKVPFQRILFLAKVKKWCKVAVTLAMKVLFQTLWACTIIGGVIKRYSYYLVPYIVAENPDIGWKEAITLSRKMMGGYKWECFKLEMSFLLWDMVGFLTLGISDLFYTNAYKIATYTEFYIQVRLFAKKNCVKGIELLNDLYLYEKADALTLDEAYIDVLFMDYYLPKKTEHLNGIKGFMARNLGITLYPRKEELQLEKMQYEDAKFRLMQDALTGKGYPSRLFPIPEKEKDVKAGHINYMRRYSPISLILIFFVFCVTGWVWEVSLHLVADGTFVNRGMLHGPWIPIYGAGSLLILTLLYRLRRKPILEFTAIVILSGVIEYMTSYYTECLFNGKKWWDYQGYFLNLDGRICAEGLLTFGIGGMILVYLIAPMLDNYLRKMKTQIAVPLCVILLSLFMIDQVYSFINPNTGHGITDYISKIYIETNSSVRG</sequence>
<feature type="transmembrane region" description="Helical" evidence="1">
    <location>
        <begin position="464"/>
        <end position="482"/>
    </location>
</feature>
<dbReference type="InterPro" id="IPR010380">
    <property type="entry name" value="DUF975"/>
</dbReference>
<feature type="transmembrane region" description="Helical" evidence="1">
    <location>
        <begin position="489"/>
        <end position="509"/>
    </location>
</feature>
<proteinExistence type="predicted"/>
<evidence type="ECO:0000313" key="3">
    <source>
        <dbReference type="Proteomes" id="UP000631576"/>
    </source>
</evidence>
<feature type="transmembrane region" description="Helical" evidence="1">
    <location>
        <begin position="144"/>
        <end position="164"/>
    </location>
</feature>
<reference evidence="2 3" key="1">
    <citation type="submission" date="2020-08" db="EMBL/GenBank/DDBJ databases">
        <title>Genome public.</title>
        <authorList>
            <person name="Liu C."/>
            <person name="Sun Q."/>
        </authorList>
    </citation>
    <scope>NUCLEOTIDE SEQUENCE [LARGE SCALE GENOMIC DNA]</scope>
    <source>
        <strain evidence="2 3">NSJ-13</strain>
    </source>
</reference>
<keyword evidence="1" id="KW-1133">Transmembrane helix</keyword>
<feature type="transmembrane region" description="Helical" evidence="1">
    <location>
        <begin position="537"/>
        <end position="556"/>
    </location>
</feature>
<dbReference type="InterPro" id="IPR010540">
    <property type="entry name" value="CmpB_TMEM229"/>
</dbReference>
<evidence type="ECO:0000256" key="1">
    <source>
        <dbReference type="SAM" id="Phobius"/>
    </source>
</evidence>
<dbReference type="RefSeq" id="WP_186864953.1">
    <property type="nucleotide sequence ID" value="NZ_JACOPE010000001.1"/>
</dbReference>
<comment type="caution">
    <text evidence="2">The sequence shown here is derived from an EMBL/GenBank/DDBJ whole genome shotgun (WGS) entry which is preliminary data.</text>
</comment>
<feature type="transmembrane region" description="Helical" evidence="1">
    <location>
        <begin position="568"/>
        <end position="588"/>
    </location>
</feature>
<dbReference type="PANTHER" id="PTHR40076:SF1">
    <property type="entry name" value="MEMBRANE PROTEIN"/>
    <property type="match status" value="1"/>
</dbReference>
<evidence type="ECO:0000313" key="2">
    <source>
        <dbReference type="EMBL" id="MBC5683407.1"/>
    </source>
</evidence>
<dbReference type="Pfam" id="PF06161">
    <property type="entry name" value="DUF975"/>
    <property type="match status" value="1"/>
</dbReference>
<keyword evidence="1" id="KW-0812">Transmembrane</keyword>
<keyword evidence="3" id="KW-1185">Reference proteome</keyword>
<feature type="transmembrane region" description="Helical" evidence="1">
    <location>
        <begin position="270"/>
        <end position="288"/>
    </location>
</feature>
<dbReference type="PANTHER" id="PTHR40076">
    <property type="entry name" value="MEMBRANE PROTEIN-RELATED"/>
    <property type="match status" value="1"/>
</dbReference>
<organism evidence="2 3">
    <name type="scientific">Ruminococcus hominis</name>
    <dbReference type="NCBI Taxonomy" id="2763065"/>
    <lineage>
        <taxon>Bacteria</taxon>
        <taxon>Bacillati</taxon>
        <taxon>Bacillota</taxon>
        <taxon>Clostridia</taxon>
        <taxon>Eubacteriales</taxon>
        <taxon>Oscillospiraceae</taxon>
        <taxon>Ruminococcus</taxon>
    </lineage>
</organism>
<name>A0ABR7G7I8_9FIRM</name>
<feature type="transmembrane region" description="Helical" evidence="1">
    <location>
        <begin position="202"/>
        <end position="225"/>
    </location>
</feature>
<protein>
    <submittedName>
        <fullName evidence="2">DUF975 family protein</fullName>
    </submittedName>
</protein>
<dbReference type="Proteomes" id="UP000631576">
    <property type="component" value="Unassembled WGS sequence"/>
</dbReference>